<evidence type="ECO:0000256" key="3">
    <source>
        <dbReference type="ARBA" id="ARBA00022475"/>
    </source>
</evidence>
<dbReference type="PANTHER" id="PTHR43744:SF2">
    <property type="entry name" value="ARABINOOLIGOSACCHARIDES TRANSPORT SYSTEM PERMEASE PROTEIN ARAQ"/>
    <property type="match status" value="1"/>
</dbReference>
<feature type="transmembrane region" description="Helical" evidence="7">
    <location>
        <begin position="250"/>
        <end position="270"/>
    </location>
</feature>
<keyword evidence="3" id="KW-1003">Cell membrane</keyword>
<dbReference type="EMBL" id="FNWV01000006">
    <property type="protein sequence ID" value="SEH65950.1"/>
    <property type="molecule type" value="Genomic_DNA"/>
</dbReference>
<gene>
    <name evidence="9" type="ORF">SAMN02910265_01999</name>
</gene>
<evidence type="ECO:0000256" key="2">
    <source>
        <dbReference type="ARBA" id="ARBA00022448"/>
    </source>
</evidence>
<evidence type="ECO:0000256" key="4">
    <source>
        <dbReference type="ARBA" id="ARBA00022692"/>
    </source>
</evidence>
<feature type="transmembrane region" description="Helical" evidence="7">
    <location>
        <begin position="113"/>
        <end position="136"/>
    </location>
</feature>
<dbReference type="InterPro" id="IPR035906">
    <property type="entry name" value="MetI-like_sf"/>
</dbReference>
<dbReference type="RefSeq" id="WP_074716948.1">
    <property type="nucleotide sequence ID" value="NZ_FNWV01000006.1"/>
</dbReference>
<dbReference type="GO" id="GO:0055085">
    <property type="term" value="P:transmembrane transport"/>
    <property type="evidence" value="ECO:0007669"/>
    <property type="project" value="InterPro"/>
</dbReference>
<dbReference type="AlphaFoldDB" id="A0A1H6JTU8"/>
<comment type="subcellular location">
    <subcellularLocation>
        <location evidence="1 7">Cell membrane</location>
        <topology evidence="1 7">Multi-pass membrane protein</topology>
    </subcellularLocation>
</comment>
<name>A0A1H6JTU8_RUMFL</name>
<dbReference type="Gene3D" id="1.10.3720.10">
    <property type="entry name" value="MetI-like"/>
    <property type="match status" value="1"/>
</dbReference>
<evidence type="ECO:0000256" key="1">
    <source>
        <dbReference type="ARBA" id="ARBA00004651"/>
    </source>
</evidence>
<evidence type="ECO:0000313" key="10">
    <source>
        <dbReference type="Proteomes" id="UP000183190"/>
    </source>
</evidence>
<feature type="domain" description="ABC transmembrane type-1" evidence="8">
    <location>
        <begin position="78"/>
        <end position="270"/>
    </location>
</feature>
<feature type="transmembrane region" description="Helical" evidence="7">
    <location>
        <begin position="18"/>
        <end position="38"/>
    </location>
</feature>
<evidence type="ECO:0000313" key="9">
    <source>
        <dbReference type="EMBL" id="SEH65950.1"/>
    </source>
</evidence>
<evidence type="ECO:0000256" key="7">
    <source>
        <dbReference type="RuleBase" id="RU363032"/>
    </source>
</evidence>
<dbReference type="OrthoDB" id="9771544at2"/>
<dbReference type="Proteomes" id="UP000183190">
    <property type="component" value="Unassembled WGS sequence"/>
</dbReference>
<dbReference type="CDD" id="cd06261">
    <property type="entry name" value="TM_PBP2"/>
    <property type="match status" value="1"/>
</dbReference>
<accession>A0A1H6JTU8</accession>
<dbReference type="GO" id="GO:0005886">
    <property type="term" value="C:plasma membrane"/>
    <property type="evidence" value="ECO:0007669"/>
    <property type="project" value="UniProtKB-SubCell"/>
</dbReference>
<keyword evidence="2 7" id="KW-0813">Transport</keyword>
<evidence type="ECO:0000256" key="6">
    <source>
        <dbReference type="ARBA" id="ARBA00023136"/>
    </source>
</evidence>
<evidence type="ECO:0000256" key="5">
    <source>
        <dbReference type="ARBA" id="ARBA00022989"/>
    </source>
</evidence>
<dbReference type="InterPro" id="IPR000515">
    <property type="entry name" value="MetI-like"/>
</dbReference>
<reference evidence="9 10" key="1">
    <citation type="submission" date="2016-10" db="EMBL/GenBank/DDBJ databases">
        <authorList>
            <person name="de Groot N.N."/>
        </authorList>
    </citation>
    <scope>NUCLEOTIDE SEQUENCE [LARGE SCALE GENOMIC DNA]</scope>
    <source>
        <strain evidence="9 10">YAD2003</strain>
    </source>
</reference>
<keyword evidence="9" id="KW-0762">Sugar transport</keyword>
<dbReference type="PANTHER" id="PTHR43744">
    <property type="entry name" value="ABC TRANSPORTER PERMEASE PROTEIN MG189-RELATED-RELATED"/>
    <property type="match status" value="1"/>
</dbReference>
<feature type="transmembrane region" description="Helical" evidence="7">
    <location>
        <begin position="142"/>
        <end position="163"/>
    </location>
</feature>
<proteinExistence type="inferred from homology"/>
<dbReference type="SUPFAM" id="SSF161098">
    <property type="entry name" value="MetI-like"/>
    <property type="match status" value="1"/>
</dbReference>
<feature type="transmembrane region" description="Helical" evidence="7">
    <location>
        <begin position="206"/>
        <end position="224"/>
    </location>
</feature>
<dbReference type="PROSITE" id="PS50928">
    <property type="entry name" value="ABC_TM1"/>
    <property type="match status" value="1"/>
</dbReference>
<keyword evidence="4 7" id="KW-0812">Transmembrane</keyword>
<sequence>MASVTGVNAKNVTFKTCAYIFCGLLTIMSLLPFIIMIVNATRSTPQIQSHALSLIPSKFLFKNYACFAGRDFRPFLGFKNSLIISCGSTLCTIYFSTMTAFALVAYDWKLRKPFFTVIMAVLMIPAQVTSIGFYQFMHNIGWLNSFLPLILPSIAAPTVVFFMRQYMIPSLPMEILQSARIDGAGEFRIFNQIVLPMMKPAMATQAIFAFVASWNQLFLPQVLLSSDKDKYTMPMMVSLLNGDSYKTEMGAVYLGLLLTVIPLLVVYFLLSKHIIAGVALGGVKG</sequence>
<evidence type="ECO:0000259" key="8">
    <source>
        <dbReference type="PROSITE" id="PS50928"/>
    </source>
</evidence>
<dbReference type="Pfam" id="PF00528">
    <property type="entry name" value="BPD_transp_1"/>
    <property type="match status" value="1"/>
</dbReference>
<keyword evidence="6 7" id="KW-0472">Membrane</keyword>
<organism evidence="9 10">
    <name type="scientific">Ruminococcus flavefaciens</name>
    <dbReference type="NCBI Taxonomy" id="1265"/>
    <lineage>
        <taxon>Bacteria</taxon>
        <taxon>Bacillati</taxon>
        <taxon>Bacillota</taxon>
        <taxon>Clostridia</taxon>
        <taxon>Eubacteriales</taxon>
        <taxon>Oscillospiraceae</taxon>
        <taxon>Ruminococcus</taxon>
    </lineage>
</organism>
<protein>
    <submittedName>
        <fullName evidence="9">Multiple sugar transport system permease protein</fullName>
    </submittedName>
</protein>
<keyword evidence="5 7" id="KW-1133">Transmembrane helix</keyword>
<comment type="similarity">
    <text evidence="7">Belongs to the binding-protein-dependent transport system permease family.</text>
</comment>
<feature type="transmembrane region" description="Helical" evidence="7">
    <location>
        <begin position="82"/>
        <end position="106"/>
    </location>
</feature>